<organism evidence="3 4">
    <name type="scientific">Pseudomonas reactans</name>
    <dbReference type="NCBI Taxonomy" id="117680"/>
    <lineage>
        <taxon>Bacteria</taxon>
        <taxon>Pseudomonadati</taxon>
        <taxon>Pseudomonadota</taxon>
        <taxon>Gammaproteobacteria</taxon>
        <taxon>Pseudomonadales</taxon>
        <taxon>Pseudomonadaceae</taxon>
        <taxon>Pseudomonas</taxon>
    </lineage>
</organism>
<dbReference type="RefSeq" id="WP_177049341.1">
    <property type="nucleotide sequence ID" value="NZ_JACAQM010000001.1"/>
</dbReference>
<feature type="transmembrane region" description="Helical" evidence="1">
    <location>
        <begin position="259"/>
        <end position="279"/>
    </location>
</feature>
<gene>
    <name evidence="3" type="ORF">HX871_06840</name>
</gene>
<dbReference type="GeneID" id="88825796"/>
<dbReference type="EMBL" id="JACARY010000009">
    <property type="protein sequence ID" value="NWD94125.1"/>
    <property type="molecule type" value="Genomic_DNA"/>
</dbReference>
<comment type="caution">
    <text evidence="3">The sequence shown here is derived from an EMBL/GenBank/DDBJ whole genome shotgun (WGS) entry which is preliminary data.</text>
</comment>
<evidence type="ECO:0000259" key="2">
    <source>
        <dbReference type="Pfam" id="PF19658"/>
    </source>
</evidence>
<feature type="transmembrane region" description="Helical" evidence="1">
    <location>
        <begin position="219"/>
        <end position="239"/>
    </location>
</feature>
<dbReference type="Proteomes" id="UP000572863">
    <property type="component" value="Unassembled WGS sequence"/>
</dbReference>
<keyword evidence="1" id="KW-1133">Transmembrane helix</keyword>
<accession>A0ABX2QS63</accession>
<dbReference type="InterPro" id="IPR046159">
    <property type="entry name" value="DUF6161"/>
</dbReference>
<feature type="domain" description="DUF6161" evidence="2">
    <location>
        <begin position="144"/>
        <end position="326"/>
    </location>
</feature>
<keyword evidence="1" id="KW-0812">Transmembrane</keyword>
<sequence>MSAEMVDLKAGSARYTNIKDLKGEKFADWLQSEIKYWSELLSMSTRNDSRLSPLLSNVINTYIHDLQQIEPDKGKTLFPNKKVYSEVVSANSAARLPMHDDKHAEEFRLSFLTGMAMPVVFAYRSISDLMDDGFLRGYNKGVDANFEQFSKSVENSLEDVKTAVEESSEDIKLQLDVAAEKISSLAKAATSAIALSEPVKFWEQRRDIHKENAKRYSKYAVISACVFAAVLFLSMLYGYAAGVTHIVWGYEITLPKTLAGFAVILLVSTGGVWATRIFVKLMMVNLTSEAESLERSTMIKTFVAMQAVDSSISHESQMLFYTTLFRPSNNTINEESTAPEYGKILDAVLKSRSGDKTSG</sequence>
<reference evidence="3 4" key="1">
    <citation type="submission" date="2020-04" db="EMBL/GenBank/DDBJ databases">
        <title>Molecular characterization of pseudomonads from Agaricus bisporus reveal novel blotch 2 pathogens in Western Europe.</title>
        <authorList>
            <person name="Taparia T."/>
            <person name="Krijger M."/>
            <person name="Haynes E."/>
            <person name="Elpinstone J.G."/>
            <person name="Noble R."/>
            <person name="Van Der Wolf J."/>
        </authorList>
    </citation>
    <scope>NUCLEOTIDE SEQUENCE [LARGE SCALE GENOMIC DNA]</scope>
    <source>
        <strain evidence="3 4">P7774</strain>
    </source>
</reference>
<keyword evidence="4" id="KW-1185">Reference proteome</keyword>
<evidence type="ECO:0000313" key="3">
    <source>
        <dbReference type="EMBL" id="NWD94125.1"/>
    </source>
</evidence>
<evidence type="ECO:0000256" key="1">
    <source>
        <dbReference type="SAM" id="Phobius"/>
    </source>
</evidence>
<name>A0ABX2QS63_9PSED</name>
<protein>
    <recommendedName>
        <fullName evidence="2">DUF6161 domain-containing protein</fullName>
    </recommendedName>
</protein>
<evidence type="ECO:0000313" key="4">
    <source>
        <dbReference type="Proteomes" id="UP000572863"/>
    </source>
</evidence>
<dbReference type="Pfam" id="PF19658">
    <property type="entry name" value="DUF6161"/>
    <property type="match status" value="1"/>
</dbReference>
<keyword evidence="1" id="KW-0472">Membrane</keyword>
<proteinExistence type="predicted"/>